<keyword evidence="9" id="KW-1185">Reference proteome</keyword>
<dbReference type="SMART" id="SM00155">
    <property type="entry name" value="PLDc"/>
    <property type="match status" value="2"/>
</dbReference>
<evidence type="ECO:0000256" key="4">
    <source>
        <dbReference type="ARBA" id="ARBA00022525"/>
    </source>
</evidence>
<name>T0HFU4_9SPHN</name>
<feature type="domain" description="PLD phosphodiesterase" evidence="7">
    <location>
        <begin position="178"/>
        <end position="205"/>
    </location>
</feature>
<evidence type="ECO:0000259" key="7">
    <source>
        <dbReference type="PROSITE" id="PS50035"/>
    </source>
</evidence>
<dbReference type="CDD" id="cd09111">
    <property type="entry name" value="PLDc_ymdC_like_1"/>
    <property type="match status" value="1"/>
</dbReference>
<reference evidence="8 9" key="1">
    <citation type="journal article" date="2013" name="Genome Announc.">
        <title>Genome Sequence of Novosphingobium lindaniclasticum LE124T, Isolated from a Hexachlorocyclohexane Dumpsite.</title>
        <authorList>
            <person name="Saxena A."/>
            <person name="Nayyar N."/>
            <person name="Sangwan N."/>
            <person name="Kumari R."/>
            <person name="Khurana J.P."/>
            <person name="Lal R."/>
        </authorList>
    </citation>
    <scope>NUCLEOTIDE SEQUENCE [LARGE SCALE GENOMIC DNA]</scope>
    <source>
        <strain evidence="8 9">LE124</strain>
    </source>
</reference>
<dbReference type="CDD" id="cd09113">
    <property type="entry name" value="PLDc_ymdC_like_2"/>
    <property type="match status" value="1"/>
</dbReference>
<dbReference type="InterPro" id="IPR025202">
    <property type="entry name" value="PLD-like_dom"/>
</dbReference>
<dbReference type="PROSITE" id="PS50035">
    <property type="entry name" value="PLD"/>
    <property type="match status" value="2"/>
</dbReference>
<dbReference type="InterPro" id="IPR001736">
    <property type="entry name" value="PLipase_D/transphosphatidylase"/>
</dbReference>
<evidence type="ECO:0000256" key="3">
    <source>
        <dbReference type="ARBA" id="ARBA00018392"/>
    </source>
</evidence>
<dbReference type="eggNOG" id="COG1502">
    <property type="taxonomic scope" value="Bacteria"/>
</dbReference>
<evidence type="ECO:0000256" key="2">
    <source>
        <dbReference type="ARBA" id="ARBA00004613"/>
    </source>
</evidence>
<accession>T0HFU4</accession>
<dbReference type="Proteomes" id="UP000015527">
    <property type="component" value="Unassembled WGS sequence"/>
</dbReference>
<dbReference type="OrthoDB" id="9814092at2"/>
<evidence type="ECO:0000313" key="9">
    <source>
        <dbReference type="Proteomes" id="UP000015527"/>
    </source>
</evidence>
<gene>
    <name evidence="8" type="ORF">L284_11415</name>
</gene>
<comment type="function">
    <text evidence="1">Could be a virulence factor.</text>
</comment>
<dbReference type="SUPFAM" id="SSF56024">
    <property type="entry name" value="Phospholipase D/nuclease"/>
    <property type="match status" value="2"/>
</dbReference>
<evidence type="ECO:0000256" key="5">
    <source>
        <dbReference type="ARBA" id="ARBA00029594"/>
    </source>
</evidence>
<comment type="caution">
    <text evidence="8">The sequence shown here is derived from an EMBL/GenBank/DDBJ whole genome shotgun (WGS) entry which is preliminary data.</text>
</comment>
<dbReference type="PANTHER" id="PTHR21248:SF12">
    <property type="entry name" value="CARDIOLIPIN SYNTHASE C"/>
    <property type="match status" value="1"/>
</dbReference>
<evidence type="ECO:0000256" key="1">
    <source>
        <dbReference type="ARBA" id="ARBA00003145"/>
    </source>
</evidence>
<organism evidence="8 9">
    <name type="scientific">Novosphingobium lindaniclasticum LE124</name>
    <dbReference type="NCBI Taxonomy" id="1096930"/>
    <lineage>
        <taxon>Bacteria</taxon>
        <taxon>Pseudomonadati</taxon>
        <taxon>Pseudomonadota</taxon>
        <taxon>Alphaproteobacteria</taxon>
        <taxon>Sphingomonadales</taxon>
        <taxon>Sphingomonadaceae</taxon>
        <taxon>Novosphingobium</taxon>
    </lineage>
</organism>
<dbReference type="PANTHER" id="PTHR21248">
    <property type="entry name" value="CARDIOLIPIN SYNTHASE"/>
    <property type="match status" value="1"/>
</dbReference>
<keyword evidence="4" id="KW-0964">Secreted</keyword>
<feature type="region of interest" description="Disordered" evidence="6">
    <location>
        <begin position="42"/>
        <end position="68"/>
    </location>
</feature>
<evidence type="ECO:0000256" key="6">
    <source>
        <dbReference type="SAM" id="MobiDB-lite"/>
    </source>
</evidence>
<dbReference type="Pfam" id="PF13091">
    <property type="entry name" value="PLDc_2"/>
    <property type="match status" value="2"/>
</dbReference>
<dbReference type="PATRIC" id="fig|1096930.3.peg.2266"/>
<dbReference type="GO" id="GO:0005576">
    <property type="term" value="C:extracellular region"/>
    <property type="evidence" value="ECO:0007669"/>
    <property type="project" value="UniProtKB-SubCell"/>
</dbReference>
<feature type="domain" description="PLD phosphodiesterase" evidence="7">
    <location>
        <begin position="438"/>
        <end position="465"/>
    </location>
</feature>
<protein>
    <recommendedName>
        <fullName evidence="3">Phospholipase D</fullName>
    </recommendedName>
    <alternativeName>
        <fullName evidence="5">Choline phosphatase</fullName>
    </alternativeName>
</protein>
<proteinExistence type="predicted"/>
<sequence>MFGGELGKVMSKTAGGIKWGLALGVVGASIALIRANRLPRRHAPRPWPARNGEEPTLSRAASEQAKDNPGLSGVHLLTDGVDAFAARLLLARAAERTLDLQYYIWHGDRTGTLLLEAALETARRGVRVRLLLDDNGIAGLDRVLSALNDHPNVEVRLFNPFRIRYPKAIGFLMDFGRLNRRMHNKSFTVDGAVTIVGGRNIGDEYFGAGDGALFADLDVLAIGPVAREVEADFERYWNCQSAYPARQILPRVGPRQLAKLRSRASIVERDPSARRYVERLGSLPLVREFKAGTLPFEWARVDLIGDDPAKTLNDLDREDLLAGKLDGAIGNPRRELAIVSGYFVPGEQGAGQLCALARSGTRVTVLTNGYSATDVALVHAGYTPWRKPLLEAGVRLFETAAQVRDAPSKRQRRKGNRLGIASRLRATGSGSFAALRSGASTIHAKTFTADRERVFVGSFNFDPRSLKLNTELGFVIHSPLIAGHVADAFETIIPEAAYAVTLDACGNLQWTRGSDEDGAPRRREPGMRFIDHMLVALASRLPIGWLL</sequence>
<dbReference type="Gene3D" id="3.30.870.10">
    <property type="entry name" value="Endonuclease Chain A"/>
    <property type="match status" value="2"/>
</dbReference>
<dbReference type="AlphaFoldDB" id="T0HFU4"/>
<dbReference type="GO" id="GO:0032049">
    <property type="term" value="P:cardiolipin biosynthetic process"/>
    <property type="evidence" value="ECO:0007669"/>
    <property type="project" value="UniProtKB-ARBA"/>
</dbReference>
<comment type="subcellular location">
    <subcellularLocation>
        <location evidence="2">Secreted</location>
    </subcellularLocation>
</comment>
<dbReference type="RefSeq" id="WP_021234129.1">
    <property type="nucleotide sequence ID" value="NZ_ATHL01000076.1"/>
</dbReference>
<dbReference type="EMBL" id="ATHL01000076">
    <property type="protein sequence ID" value="EQB15236.1"/>
    <property type="molecule type" value="Genomic_DNA"/>
</dbReference>
<evidence type="ECO:0000313" key="8">
    <source>
        <dbReference type="EMBL" id="EQB15236.1"/>
    </source>
</evidence>
<dbReference type="GO" id="GO:0030572">
    <property type="term" value="F:phosphatidyltransferase activity"/>
    <property type="evidence" value="ECO:0007669"/>
    <property type="project" value="UniProtKB-ARBA"/>
</dbReference>